<protein>
    <submittedName>
        <fullName evidence="8">GMC family oxidoreductase</fullName>
    </submittedName>
</protein>
<comment type="caution">
    <text evidence="8">The sequence shown here is derived from an EMBL/GenBank/DDBJ whole genome shotgun (WGS) entry which is preliminary data.</text>
</comment>
<keyword evidence="5" id="KW-0560">Oxidoreductase</keyword>
<reference evidence="9" key="1">
    <citation type="journal article" date="2019" name="Int. J. Syst. Evol. Microbiol.">
        <title>The Global Catalogue of Microorganisms (GCM) 10K type strain sequencing project: providing services to taxonomists for standard genome sequencing and annotation.</title>
        <authorList>
            <consortium name="The Broad Institute Genomics Platform"/>
            <consortium name="The Broad Institute Genome Sequencing Center for Infectious Disease"/>
            <person name="Wu L."/>
            <person name="Ma J."/>
        </authorList>
    </citation>
    <scope>NUCLEOTIDE SEQUENCE [LARGE SCALE GENOMIC DNA]</scope>
    <source>
        <strain evidence="9">JCM 18015</strain>
    </source>
</reference>
<gene>
    <name evidence="8" type="ORF">GCM10023209_17010</name>
</gene>
<evidence type="ECO:0000259" key="6">
    <source>
        <dbReference type="Pfam" id="PF00732"/>
    </source>
</evidence>
<evidence type="ECO:0000256" key="4">
    <source>
        <dbReference type="ARBA" id="ARBA00022827"/>
    </source>
</evidence>
<evidence type="ECO:0000259" key="7">
    <source>
        <dbReference type="Pfam" id="PF05199"/>
    </source>
</evidence>
<dbReference type="PANTHER" id="PTHR42784">
    <property type="entry name" value="PYRANOSE 2-OXIDASE"/>
    <property type="match status" value="1"/>
</dbReference>
<evidence type="ECO:0000256" key="5">
    <source>
        <dbReference type="ARBA" id="ARBA00023002"/>
    </source>
</evidence>
<dbReference type="InterPro" id="IPR036188">
    <property type="entry name" value="FAD/NAD-bd_sf"/>
</dbReference>
<keyword evidence="9" id="KW-1185">Reference proteome</keyword>
<dbReference type="Gene3D" id="3.50.50.60">
    <property type="entry name" value="FAD/NAD(P)-binding domain"/>
    <property type="match status" value="2"/>
</dbReference>
<dbReference type="Pfam" id="PF00732">
    <property type="entry name" value="GMC_oxred_N"/>
    <property type="match status" value="1"/>
</dbReference>
<name>A0ABP9LAG1_9RHOB</name>
<feature type="domain" description="Glucose-methanol-choline oxidoreductase N-terminal" evidence="6">
    <location>
        <begin position="208"/>
        <end position="279"/>
    </location>
</feature>
<proteinExistence type="inferred from homology"/>
<evidence type="ECO:0000313" key="8">
    <source>
        <dbReference type="EMBL" id="GAA5072310.1"/>
    </source>
</evidence>
<dbReference type="PANTHER" id="PTHR42784:SF1">
    <property type="entry name" value="PYRANOSE 2-OXIDASE"/>
    <property type="match status" value="1"/>
</dbReference>
<evidence type="ECO:0000256" key="1">
    <source>
        <dbReference type="ARBA" id="ARBA00001974"/>
    </source>
</evidence>
<keyword evidence="3" id="KW-0285">Flavoprotein</keyword>
<keyword evidence="4" id="KW-0274">FAD</keyword>
<dbReference type="InterPro" id="IPR051473">
    <property type="entry name" value="P2Ox-like"/>
</dbReference>
<comment type="similarity">
    <text evidence="2">Belongs to the GMC oxidoreductase family.</text>
</comment>
<evidence type="ECO:0000313" key="9">
    <source>
        <dbReference type="Proteomes" id="UP001499910"/>
    </source>
</evidence>
<feature type="domain" description="Glucose-methanol-choline oxidoreductase C-terminal" evidence="7">
    <location>
        <begin position="374"/>
        <end position="521"/>
    </location>
</feature>
<organism evidence="8 9">
    <name type="scientific">[Roseibacterium] beibuensis</name>
    <dbReference type="NCBI Taxonomy" id="1193142"/>
    <lineage>
        <taxon>Bacteria</taxon>
        <taxon>Pseudomonadati</taxon>
        <taxon>Pseudomonadota</taxon>
        <taxon>Alphaproteobacteria</taxon>
        <taxon>Rhodobacterales</taxon>
        <taxon>Roseobacteraceae</taxon>
        <taxon>Roseicyclus</taxon>
    </lineage>
</organism>
<dbReference type="InterPro" id="IPR007867">
    <property type="entry name" value="GMC_OxRtase_C"/>
</dbReference>
<evidence type="ECO:0000256" key="2">
    <source>
        <dbReference type="ARBA" id="ARBA00010790"/>
    </source>
</evidence>
<comment type="cofactor">
    <cofactor evidence="1">
        <name>FAD</name>
        <dbReference type="ChEBI" id="CHEBI:57692"/>
    </cofactor>
</comment>
<dbReference type="SUPFAM" id="SSF51905">
    <property type="entry name" value="FAD/NAD(P)-binding domain"/>
    <property type="match status" value="1"/>
</dbReference>
<evidence type="ECO:0000256" key="3">
    <source>
        <dbReference type="ARBA" id="ARBA00022630"/>
    </source>
</evidence>
<dbReference type="SUPFAM" id="SSF54373">
    <property type="entry name" value="FAD-linked reductases, C-terminal domain"/>
    <property type="match status" value="1"/>
</dbReference>
<dbReference type="EMBL" id="BAABHW010000002">
    <property type="protein sequence ID" value="GAA5072310.1"/>
    <property type="molecule type" value="Genomic_DNA"/>
</dbReference>
<accession>A0ABP9LAG1</accession>
<sequence>MVGSGASGSFAALELTRQGLSVQIIEAGREIVAEDTGGDEAKGGDSTSLDLRARVRATLRGQHIQARAGLFNDLVSDFYVNDRRHPYTTPREAPYLWFRGRQAGGRLHTYGRVLSRWSDDDFRMFSRTGAGVDWPICHDDLAPYYAEVEELLGICGQSDQIETLPDSVCAHPSRLTEAEAFFKQAVESRDPARRVVARRYTLPEEGPVPKPLAAALATGRLDIRYNMTAREVLIDPDTGQAVGVACIDSVTRKEHVFRASAVVLSASAIESVRLLLNSGPSGGGGLGNSSGMLGRYFADQLHCIAVGTMPRFRGYAETDAASGDPAGIFIPRLLPEEAGGRPRTYMFQGKIARTPVPKDAPSRFTFMGYGQMTPDRDNRVTLDPKRRDTLSIPIPRIRCAISSGDEATLRLMQDALEEMVADAGGELDFIGSPLGLTEMGKGAFPDSGFALRQAFRVLFPRSMAMGSAVHESGGARMGADPRSSVLDPWCRLHDAPNILVTDAAAFPTGGVSGTTLTIMAMTVRACRQLAKDLGSGQTRPAA</sequence>
<dbReference type="Proteomes" id="UP001499910">
    <property type="component" value="Unassembled WGS sequence"/>
</dbReference>
<dbReference type="InterPro" id="IPR000172">
    <property type="entry name" value="GMC_OxRdtase_N"/>
</dbReference>
<dbReference type="Pfam" id="PF05199">
    <property type="entry name" value="GMC_oxred_C"/>
    <property type="match status" value="1"/>
</dbReference>